<keyword evidence="7" id="KW-0963">Cytoplasm</keyword>
<dbReference type="SUPFAM" id="SSF64268">
    <property type="entry name" value="PX domain"/>
    <property type="match status" value="1"/>
</dbReference>
<evidence type="ECO:0000256" key="7">
    <source>
        <dbReference type="ARBA" id="ARBA00022490"/>
    </source>
</evidence>
<keyword evidence="8" id="KW-0653">Protein transport</keyword>
<evidence type="ECO:0000256" key="3">
    <source>
        <dbReference type="ARBA" id="ARBA00004496"/>
    </source>
</evidence>
<comment type="caution">
    <text evidence="15">The sequence shown here is derived from an EMBL/GenBank/DDBJ whole genome shotgun (WGS) entry which is preliminary data.</text>
</comment>
<evidence type="ECO:0000313" key="16">
    <source>
        <dbReference type="Proteomes" id="UP000593567"/>
    </source>
</evidence>
<keyword evidence="6" id="KW-0813">Transport</keyword>
<reference evidence="15" key="1">
    <citation type="submission" date="2020-06" db="EMBL/GenBank/DDBJ databases">
        <title>Draft genome of Bugula neritina, a colonial animal packing powerful symbionts and potential medicines.</title>
        <authorList>
            <person name="Rayko M."/>
        </authorList>
    </citation>
    <scope>NUCLEOTIDE SEQUENCE [LARGE SCALE GENOMIC DNA]</scope>
    <source>
        <strain evidence="15">Kwan_BN1</strain>
    </source>
</reference>
<evidence type="ECO:0000256" key="1">
    <source>
        <dbReference type="ARBA" id="ARBA00004179"/>
    </source>
</evidence>
<evidence type="ECO:0000256" key="12">
    <source>
        <dbReference type="ARBA" id="ARBA00025533"/>
    </source>
</evidence>
<dbReference type="GO" id="GO:0030904">
    <property type="term" value="C:retromer complex"/>
    <property type="evidence" value="ECO:0007669"/>
    <property type="project" value="TreeGrafter"/>
</dbReference>
<dbReference type="EMBL" id="VXIV02000042">
    <property type="protein sequence ID" value="KAF6041464.1"/>
    <property type="molecule type" value="Genomic_DNA"/>
</dbReference>
<evidence type="ECO:0000256" key="6">
    <source>
        <dbReference type="ARBA" id="ARBA00022448"/>
    </source>
</evidence>
<accession>A0A7J7KTG1</accession>
<comment type="subcellular location">
    <subcellularLocation>
        <location evidence="3">Cytoplasm</location>
    </subcellularLocation>
    <subcellularLocation>
        <location evidence="2">Golgi apparatus membrane</location>
        <topology evidence="2">Peripheral membrane protein</topology>
        <orientation evidence="2">Cytoplasmic side</orientation>
    </subcellularLocation>
    <subcellularLocation>
        <location evidence="1">Prevacuolar compartment membrane</location>
        <topology evidence="1">Peripheral membrane protein</topology>
        <orientation evidence="1">Cytoplasmic side</orientation>
    </subcellularLocation>
</comment>
<evidence type="ECO:0000259" key="14">
    <source>
        <dbReference type="PROSITE" id="PS50195"/>
    </source>
</evidence>
<dbReference type="PANTHER" id="PTHR45963">
    <property type="entry name" value="RE52028P"/>
    <property type="match status" value="1"/>
</dbReference>
<organism evidence="15 16">
    <name type="scientific">Bugula neritina</name>
    <name type="common">Brown bryozoan</name>
    <name type="synonym">Sertularia neritina</name>
    <dbReference type="NCBI Taxonomy" id="10212"/>
    <lineage>
        <taxon>Eukaryota</taxon>
        <taxon>Metazoa</taxon>
        <taxon>Spiralia</taxon>
        <taxon>Lophotrochozoa</taxon>
        <taxon>Bryozoa</taxon>
        <taxon>Gymnolaemata</taxon>
        <taxon>Cheilostomatida</taxon>
        <taxon>Flustrina</taxon>
        <taxon>Buguloidea</taxon>
        <taxon>Bugulidae</taxon>
        <taxon>Bugula</taxon>
    </lineage>
</organism>
<dbReference type="Proteomes" id="UP000593567">
    <property type="component" value="Unassembled WGS sequence"/>
</dbReference>
<evidence type="ECO:0000256" key="2">
    <source>
        <dbReference type="ARBA" id="ARBA00004255"/>
    </source>
</evidence>
<dbReference type="GO" id="GO:0015031">
    <property type="term" value="P:protein transport"/>
    <property type="evidence" value="ECO:0007669"/>
    <property type="project" value="UniProtKB-KW"/>
</dbReference>
<keyword evidence="10" id="KW-0446">Lipid-binding</keyword>
<evidence type="ECO:0000256" key="10">
    <source>
        <dbReference type="ARBA" id="ARBA00023121"/>
    </source>
</evidence>
<evidence type="ECO:0000256" key="8">
    <source>
        <dbReference type="ARBA" id="ARBA00022927"/>
    </source>
</evidence>
<gene>
    <name evidence="15" type="ORF">EB796_000227</name>
</gene>
<dbReference type="Pfam" id="PF00787">
    <property type="entry name" value="PX"/>
    <property type="match status" value="1"/>
</dbReference>
<comment type="similarity">
    <text evidence="4">Belongs to the sorting nexin family.</text>
</comment>
<feature type="domain" description="PX" evidence="14">
    <location>
        <begin position="1"/>
        <end position="89"/>
    </location>
</feature>
<comment type="function">
    <text evidence="12">Required for retention of late Golgi membrane proteins. Component of the retrieval machinery that functions by direct interaction with the cytosolic tails of certain TGN membrane proteins during the sorting/budding process at the prevacuolar compartment. Binds phosphatidylinositol 3-phosphate (PtdIns(P3)).</text>
</comment>
<dbReference type="AlphaFoldDB" id="A0A7J7KTG1"/>
<evidence type="ECO:0000256" key="9">
    <source>
        <dbReference type="ARBA" id="ARBA00023034"/>
    </source>
</evidence>
<dbReference type="PROSITE" id="PS50195">
    <property type="entry name" value="PX"/>
    <property type="match status" value="1"/>
</dbReference>
<keyword evidence="11 13" id="KW-0472">Membrane</keyword>
<evidence type="ECO:0000256" key="4">
    <source>
        <dbReference type="ARBA" id="ARBA00010883"/>
    </source>
</evidence>
<dbReference type="InterPro" id="IPR036871">
    <property type="entry name" value="PX_dom_sf"/>
</dbReference>
<dbReference type="OrthoDB" id="5227681at2759"/>
<dbReference type="PANTHER" id="PTHR45963:SF2">
    <property type="entry name" value="RE52028P"/>
    <property type="match status" value="1"/>
</dbReference>
<evidence type="ECO:0000256" key="11">
    <source>
        <dbReference type="ARBA" id="ARBA00023136"/>
    </source>
</evidence>
<dbReference type="Gene3D" id="3.30.1520.10">
    <property type="entry name" value="Phox-like domain"/>
    <property type="match status" value="1"/>
</dbReference>
<evidence type="ECO:0000256" key="5">
    <source>
        <dbReference type="ARBA" id="ARBA00020436"/>
    </source>
</evidence>
<evidence type="ECO:0000313" key="15">
    <source>
        <dbReference type="EMBL" id="KAF6041464.1"/>
    </source>
</evidence>
<proteinExistence type="inferred from homology"/>
<dbReference type="GO" id="GO:0034499">
    <property type="term" value="P:late endosome to Golgi transport"/>
    <property type="evidence" value="ECO:0007669"/>
    <property type="project" value="TreeGrafter"/>
</dbReference>
<dbReference type="GO" id="GO:0031901">
    <property type="term" value="C:early endosome membrane"/>
    <property type="evidence" value="ECO:0007669"/>
    <property type="project" value="TreeGrafter"/>
</dbReference>
<dbReference type="InterPro" id="IPR001683">
    <property type="entry name" value="PX_dom"/>
</dbReference>
<keyword evidence="16" id="KW-1185">Reference proteome</keyword>
<dbReference type="InterPro" id="IPR051074">
    <property type="entry name" value="Sorting_Nexin"/>
</dbReference>
<keyword evidence="9" id="KW-0333">Golgi apparatus</keyword>
<dbReference type="GO" id="GO:0032266">
    <property type="term" value="F:phosphatidylinositol-3-phosphate binding"/>
    <property type="evidence" value="ECO:0007669"/>
    <property type="project" value="TreeGrafter"/>
</dbReference>
<sequence length="100" mass="11503">MMQIDDQMEFENIIIIITIVIVIVVPALPGKAFKKQLPSFMRSDDGIFEDDFIEERRKGLEQFINKVAGHPLAQNEKCLHIFLQDAEIDKNYVPGKVRTT</sequence>
<feature type="transmembrane region" description="Helical" evidence="13">
    <location>
        <begin position="12"/>
        <end position="33"/>
    </location>
</feature>
<dbReference type="GO" id="GO:0032456">
    <property type="term" value="P:endocytic recycling"/>
    <property type="evidence" value="ECO:0007669"/>
    <property type="project" value="TreeGrafter"/>
</dbReference>
<keyword evidence="13" id="KW-1133">Transmembrane helix</keyword>
<protein>
    <recommendedName>
        <fullName evidence="5">Sorting nexin-3</fullName>
    </recommendedName>
</protein>
<keyword evidence="13" id="KW-0812">Transmembrane</keyword>
<dbReference type="GO" id="GO:0000139">
    <property type="term" value="C:Golgi membrane"/>
    <property type="evidence" value="ECO:0007669"/>
    <property type="project" value="UniProtKB-SubCell"/>
</dbReference>
<name>A0A7J7KTG1_BUGNE</name>
<evidence type="ECO:0000256" key="13">
    <source>
        <dbReference type="SAM" id="Phobius"/>
    </source>
</evidence>